<dbReference type="EMBL" id="VVZE01000065">
    <property type="protein sequence ID" value="KAA5378738.1"/>
    <property type="molecule type" value="Genomic_DNA"/>
</dbReference>
<proteinExistence type="inferred from homology"/>
<keyword evidence="5" id="KW-0998">Cell outer membrane</keyword>
<feature type="non-terminal residue" evidence="9">
    <location>
        <position position="1"/>
    </location>
</feature>
<dbReference type="Gene3D" id="1.25.40.390">
    <property type="match status" value="1"/>
</dbReference>
<comment type="caution">
    <text evidence="9">The sequence shown here is derived from an EMBL/GenBank/DDBJ whole genome shotgun (WGS) entry which is preliminary data.</text>
</comment>
<feature type="domain" description="SusD-like N-terminal" evidence="8">
    <location>
        <begin position="28"/>
        <end position="158"/>
    </location>
</feature>
<name>A0A642PME0_9BACT</name>
<evidence type="ECO:0000256" key="5">
    <source>
        <dbReference type="ARBA" id="ARBA00023237"/>
    </source>
</evidence>
<keyword evidence="3" id="KW-0732">Signal</keyword>
<gene>
    <name evidence="9" type="ORF">F2Y44_22310</name>
</gene>
<sequence length="438" mass="49423">VHMVRSEDSEKGSDAGDGSNEAAMWDDFEYTASNGPLSAYWGQNYKIIYQCNEILDDIEKSGHKDDTEAIRNRGEALFFRAWCYFNLVRAFGEVPLVTIKVVEASDANVPKTTAEKIYEQIDKDLTEAEECLPLRWDSDYTGRLTWGAARSLHARTYMMRNDWDNMYTASTEVIKSGIYNLNTPVDKVFTVEGENCGESIFELQCEATDAMKEDASIGSQFCQVQGVRGAGEWDLGWGWHMATKLMGEAFEPGDPRRNATLLYFRRSTDEPITPENTNQPYGESPVSTAMGAYFNKKAYTDPTLRRKYSRMGFWVNIRLIRYPDVLLMAAEAANEKGLTGEAAGYLEQVRAHARGTLADVLPKVESASQSVLRDAIRHERRVELALEPDRFYDLVRWGIAKEVLQAAGKNYQDKNALLPLPQTEIDKSNGVLVQNPDY</sequence>
<dbReference type="Pfam" id="PF14322">
    <property type="entry name" value="SusD-like_3"/>
    <property type="match status" value="1"/>
</dbReference>
<evidence type="ECO:0000256" key="6">
    <source>
        <dbReference type="SAM" id="MobiDB-lite"/>
    </source>
</evidence>
<dbReference type="AlphaFoldDB" id="A0A642PME0"/>
<evidence type="ECO:0000259" key="8">
    <source>
        <dbReference type="Pfam" id="PF14322"/>
    </source>
</evidence>
<dbReference type="InterPro" id="IPR012944">
    <property type="entry name" value="SusD_RagB_dom"/>
</dbReference>
<organism evidence="9">
    <name type="scientific">Phocaeicola dorei</name>
    <dbReference type="NCBI Taxonomy" id="357276"/>
    <lineage>
        <taxon>Bacteria</taxon>
        <taxon>Pseudomonadati</taxon>
        <taxon>Bacteroidota</taxon>
        <taxon>Bacteroidia</taxon>
        <taxon>Bacteroidales</taxon>
        <taxon>Bacteroidaceae</taxon>
        <taxon>Phocaeicola</taxon>
    </lineage>
</organism>
<comment type="subcellular location">
    <subcellularLocation>
        <location evidence="1">Cell outer membrane</location>
    </subcellularLocation>
</comment>
<keyword evidence="4" id="KW-0472">Membrane</keyword>
<evidence type="ECO:0000256" key="3">
    <source>
        <dbReference type="ARBA" id="ARBA00022729"/>
    </source>
</evidence>
<evidence type="ECO:0000259" key="7">
    <source>
        <dbReference type="Pfam" id="PF07980"/>
    </source>
</evidence>
<dbReference type="GO" id="GO:0009279">
    <property type="term" value="C:cell outer membrane"/>
    <property type="evidence" value="ECO:0007669"/>
    <property type="project" value="UniProtKB-SubCell"/>
</dbReference>
<protein>
    <submittedName>
        <fullName evidence="9">RagB/SusD family nutrient uptake outer membrane protein</fullName>
    </submittedName>
</protein>
<feature type="domain" description="RagB/SusD" evidence="7">
    <location>
        <begin position="236"/>
        <end position="438"/>
    </location>
</feature>
<dbReference type="InterPro" id="IPR033985">
    <property type="entry name" value="SusD-like_N"/>
</dbReference>
<dbReference type="CDD" id="cd08977">
    <property type="entry name" value="SusD"/>
    <property type="match status" value="1"/>
</dbReference>
<dbReference type="RefSeq" id="WP_149943100.1">
    <property type="nucleotide sequence ID" value="NZ_VVZE01000065.1"/>
</dbReference>
<feature type="compositionally biased region" description="Basic and acidic residues" evidence="6">
    <location>
        <begin position="1"/>
        <end position="14"/>
    </location>
</feature>
<accession>A0A642PME0</accession>
<dbReference type="SUPFAM" id="SSF48452">
    <property type="entry name" value="TPR-like"/>
    <property type="match status" value="1"/>
</dbReference>
<comment type="similarity">
    <text evidence="2">Belongs to the SusD family.</text>
</comment>
<evidence type="ECO:0000256" key="1">
    <source>
        <dbReference type="ARBA" id="ARBA00004442"/>
    </source>
</evidence>
<evidence type="ECO:0000313" key="9">
    <source>
        <dbReference type="EMBL" id="KAA5378738.1"/>
    </source>
</evidence>
<dbReference type="InterPro" id="IPR011990">
    <property type="entry name" value="TPR-like_helical_dom_sf"/>
</dbReference>
<evidence type="ECO:0000256" key="4">
    <source>
        <dbReference type="ARBA" id="ARBA00023136"/>
    </source>
</evidence>
<feature type="region of interest" description="Disordered" evidence="6">
    <location>
        <begin position="1"/>
        <end position="20"/>
    </location>
</feature>
<reference evidence="9" key="1">
    <citation type="journal article" date="2019" name="Nat. Med.">
        <title>A library of human gut bacterial isolates paired with longitudinal multiomics data enables mechanistic microbiome research.</title>
        <authorList>
            <person name="Poyet M."/>
            <person name="Groussin M."/>
            <person name="Gibbons S.M."/>
            <person name="Avila-Pacheco J."/>
            <person name="Jiang X."/>
            <person name="Kearney S.M."/>
            <person name="Perrotta A.R."/>
            <person name="Berdy B."/>
            <person name="Zhao S."/>
            <person name="Lieberman T.D."/>
            <person name="Swanson P.K."/>
            <person name="Smith M."/>
            <person name="Roesemann S."/>
            <person name="Alexander J.E."/>
            <person name="Rich S.A."/>
            <person name="Livny J."/>
            <person name="Vlamakis H."/>
            <person name="Clish C."/>
            <person name="Bullock K."/>
            <person name="Deik A."/>
            <person name="Scott J."/>
            <person name="Pierce K.A."/>
            <person name="Xavier R.J."/>
            <person name="Alm E.J."/>
        </authorList>
    </citation>
    <scope>NUCLEOTIDE SEQUENCE [LARGE SCALE GENOMIC DNA]</scope>
    <source>
        <strain evidence="9">BIOML-A8</strain>
    </source>
</reference>
<evidence type="ECO:0000256" key="2">
    <source>
        <dbReference type="ARBA" id="ARBA00006275"/>
    </source>
</evidence>
<dbReference type="Pfam" id="PF07980">
    <property type="entry name" value="SusD_RagB"/>
    <property type="match status" value="1"/>
</dbReference>